<dbReference type="GO" id="GO:0003886">
    <property type="term" value="F:DNA (cytosine-5-)-methyltransferase activity"/>
    <property type="evidence" value="ECO:0007669"/>
    <property type="project" value="UniProtKB-EC"/>
</dbReference>
<dbReference type="Gene3D" id="3.90.120.10">
    <property type="entry name" value="DNA Methylase, subunit A, domain 2"/>
    <property type="match status" value="1"/>
</dbReference>
<dbReference type="PROSITE" id="PS00095">
    <property type="entry name" value="C5_MTASE_2"/>
    <property type="match status" value="1"/>
</dbReference>
<sequence>MGRPTAIELFSGCGGMSAGLLDAGYDVRLGVDHDRPSVDVFEYNHAYRGSHSLLADVAALSGHDLLSSAGIASVDLLVGGPPCQPFSIVGKRLGLADPRAQLIQEYLRLICQTNPRAVIFENVPSLISAHDGAVIDDIEAQLTSMGYRVKYGILNAADYGVPQNRKRLILVAIKGRSRFPFPPGPTHAAIPDLFHVPYVTCRDALSDLPDVEEPAAAAIPNHVRTEHTPRMTEAFARLAPGKRDPGSYHDRLHPDRPGYTLRAGSGNFSPLRPVHYLYNRVISVRESARLQGFSDSFIWPDSISRLQQYRQVGNAVPPPLARVVGAFIAYLQGWALDPDASLGNPNDRPNGLLLTPEELRDRRMRYHRGGASFGKRKAEV</sequence>
<dbReference type="GO" id="GO:0044027">
    <property type="term" value="P:negative regulation of gene expression via chromosomal CpG island methylation"/>
    <property type="evidence" value="ECO:0007669"/>
    <property type="project" value="TreeGrafter"/>
</dbReference>
<dbReference type="Pfam" id="PF00145">
    <property type="entry name" value="DNA_methylase"/>
    <property type="match status" value="1"/>
</dbReference>
<dbReference type="EMBL" id="CP020370">
    <property type="protein sequence ID" value="AUB80145.1"/>
    <property type="molecule type" value="Genomic_DNA"/>
</dbReference>
<name>A0A2K8U3N0_9GAMM</name>
<keyword evidence="3 6" id="KW-0949">S-adenosyl-L-methionine</keyword>
<dbReference type="InterPro" id="IPR050390">
    <property type="entry name" value="C5-Methyltransferase"/>
</dbReference>
<evidence type="ECO:0000256" key="2">
    <source>
        <dbReference type="ARBA" id="ARBA00022679"/>
    </source>
</evidence>
<dbReference type="PROSITE" id="PS51679">
    <property type="entry name" value="SAM_MT_C5"/>
    <property type="match status" value="1"/>
</dbReference>
<keyword evidence="4" id="KW-0680">Restriction system</keyword>
<keyword evidence="1 6" id="KW-0489">Methyltransferase</keyword>
<evidence type="ECO:0000256" key="3">
    <source>
        <dbReference type="ARBA" id="ARBA00022691"/>
    </source>
</evidence>
<dbReference type="OrthoDB" id="9813719at2"/>
<dbReference type="PROSITE" id="PS00094">
    <property type="entry name" value="C5_MTASE_1"/>
    <property type="match status" value="1"/>
</dbReference>
<dbReference type="REBASE" id="226403">
    <property type="entry name" value="M.Tsy16TORF3655P"/>
</dbReference>
<dbReference type="InterPro" id="IPR029063">
    <property type="entry name" value="SAM-dependent_MTases_sf"/>
</dbReference>
<dbReference type="NCBIfam" id="TIGR00675">
    <property type="entry name" value="dcm"/>
    <property type="match status" value="1"/>
</dbReference>
<keyword evidence="2 6" id="KW-0808">Transferase</keyword>
<feature type="active site" evidence="6">
    <location>
        <position position="83"/>
    </location>
</feature>
<evidence type="ECO:0000313" key="9">
    <source>
        <dbReference type="EMBL" id="AUB80145.1"/>
    </source>
</evidence>
<proteinExistence type="inferred from homology"/>
<evidence type="ECO:0000256" key="7">
    <source>
        <dbReference type="RuleBase" id="RU000416"/>
    </source>
</evidence>
<dbReference type="AlphaFoldDB" id="A0A2K8U3N0"/>
<gene>
    <name evidence="9" type="ORF">THSYN_03655</name>
</gene>
<dbReference type="Proteomes" id="UP000232638">
    <property type="component" value="Chromosome"/>
</dbReference>
<comment type="similarity">
    <text evidence="6 7">Belongs to the class I-like SAM-binding methyltransferase superfamily. C5-methyltransferase family.</text>
</comment>
<dbReference type="PRINTS" id="PR00105">
    <property type="entry name" value="C5METTRFRASE"/>
</dbReference>
<dbReference type="CDD" id="cd00315">
    <property type="entry name" value="Cyt_C5_DNA_methylase"/>
    <property type="match status" value="1"/>
</dbReference>
<evidence type="ECO:0000256" key="5">
    <source>
        <dbReference type="ARBA" id="ARBA00047422"/>
    </source>
</evidence>
<evidence type="ECO:0000256" key="8">
    <source>
        <dbReference type="RuleBase" id="RU000417"/>
    </source>
</evidence>
<dbReference type="RefSeq" id="WP_100917952.1">
    <property type="nucleotide sequence ID" value="NZ_CP020370.1"/>
</dbReference>
<organism evidence="9 10">
    <name type="scientific">Candidatus Thiodictyon syntrophicum</name>
    <dbReference type="NCBI Taxonomy" id="1166950"/>
    <lineage>
        <taxon>Bacteria</taxon>
        <taxon>Pseudomonadati</taxon>
        <taxon>Pseudomonadota</taxon>
        <taxon>Gammaproteobacteria</taxon>
        <taxon>Chromatiales</taxon>
        <taxon>Chromatiaceae</taxon>
        <taxon>Thiodictyon</taxon>
    </lineage>
</organism>
<dbReference type="EC" id="2.1.1.37" evidence="8"/>
<dbReference type="InterPro" id="IPR018117">
    <property type="entry name" value="C5_DNA_meth_AS"/>
</dbReference>
<protein>
    <recommendedName>
        <fullName evidence="8">Cytosine-specific methyltransferase</fullName>
        <ecNumber evidence="8">2.1.1.37</ecNumber>
    </recommendedName>
</protein>
<dbReference type="GO" id="GO:0009307">
    <property type="term" value="P:DNA restriction-modification system"/>
    <property type="evidence" value="ECO:0007669"/>
    <property type="project" value="UniProtKB-KW"/>
</dbReference>
<accession>A0A2K8U3N0</accession>
<comment type="catalytic activity">
    <reaction evidence="5 8">
        <text>a 2'-deoxycytidine in DNA + S-adenosyl-L-methionine = a 5-methyl-2'-deoxycytidine in DNA + S-adenosyl-L-homocysteine + H(+)</text>
        <dbReference type="Rhea" id="RHEA:13681"/>
        <dbReference type="Rhea" id="RHEA-COMP:11369"/>
        <dbReference type="Rhea" id="RHEA-COMP:11370"/>
        <dbReference type="ChEBI" id="CHEBI:15378"/>
        <dbReference type="ChEBI" id="CHEBI:57856"/>
        <dbReference type="ChEBI" id="CHEBI:59789"/>
        <dbReference type="ChEBI" id="CHEBI:85452"/>
        <dbReference type="ChEBI" id="CHEBI:85454"/>
        <dbReference type="EC" id="2.1.1.37"/>
    </reaction>
</comment>
<dbReference type="PANTHER" id="PTHR10629:SF52">
    <property type="entry name" value="DNA (CYTOSINE-5)-METHYLTRANSFERASE 1"/>
    <property type="match status" value="1"/>
</dbReference>
<dbReference type="InterPro" id="IPR031303">
    <property type="entry name" value="C5_meth_CS"/>
</dbReference>
<evidence type="ECO:0000256" key="1">
    <source>
        <dbReference type="ARBA" id="ARBA00022603"/>
    </source>
</evidence>
<dbReference type="Gene3D" id="3.40.50.150">
    <property type="entry name" value="Vaccinia Virus protein VP39"/>
    <property type="match status" value="1"/>
</dbReference>
<dbReference type="InterPro" id="IPR001525">
    <property type="entry name" value="C5_MeTfrase"/>
</dbReference>
<dbReference type="PANTHER" id="PTHR10629">
    <property type="entry name" value="CYTOSINE-SPECIFIC METHYLTRANSFERASE"/>
    <property type="match status" value="1"/>
</dbReference>
<reference evidence="9 10" key="1">
    <citation type="submission" date="2017-03" db="EMBL/GenBank/DDBJ databases">
        <title>Complete genome sequence of Candidatus 'Thiodictyon syntrophicum' sp. nov. strain Cad16T, a photolithoautotroph purple sulfur bacterium isolated from an alpine meromictic lake.</title>
        <authorList>
            <person name="Luedin S.M."/>
            <person name="Pothier J.F."/>
            <person name="Danza F."/>
            <person name="Storelli N."/>
            <person name="Wittwer M."/>
            <person name="Tonolla M."/>
        </authorList>
    </citation>
    <scope>NUCLEOTIDE SEQUENCE [LARGE SCALE GENOMIC DNA]</scope>
    <source>
        <strain evidence="9 10">Cad16T</strain>
    </source>
</reference>
<dbReference type="GO" id="GO:0003677">
    <property type="term" value="F:DNA binding"/>
    <property type="evidence" value="ECO:0007669"/>
    <property type="project" value="TreeGrafter"/>
</dbReference>
<evidence type="ECO:0000313" key="10">
    <source>
        <dbReference type="Proteomes" id="UP000232638"/>
    </source>
</evidence>
<keyword evidence="10" id="KW-1185">Reference proteome</keyword>
<evidence type="ECO:0000256" key="4">
    <source>
        <dbReference type="ARBA" id="ARBA00022747"/>
    </source>
</evidence>
<dbReference type="SUPFAM" id="SSF53335">
    <property type="entry name" value="S-adenosyl-L-methionine-dependent methyltransferases"/>
    <property type="match status" value="1"/>
</dbReference>
<dbReference type="KEGG" id="tsy:THSYN_03655"/>
<dbReference type="GO" id="GO:0032259">
    <property type="term" value="P:methylation"/>
    <property type="evidence" value="ECO:0007669"/>
    <property type="project" value="UniProtKB-KW"/>
</dbReference>
<evidence type="ECO:0000256" key="6">
    <source>
        <dbReference type="PROSITE-ProRule" id="PRU01016"/>
    </source>
</evidence>